<evidence type="ECO:0000313" key="11">
    <source>
        <dbReference type="Proteomes" id="UP000759131"/>
    </source>
</evidence>
<organism evidence="10">
    <name type="scientific">Medioppia subpectinata</name>
    <dbReference type="NCBI Taxonomy" id="1979941"/>
    <lineage>
        <taxon>Eukaryota</taxon>
        <taxon>Metazoa</taxon>
        <taxon>Ecdysozoa</taxon>
        <taxon>Arthropoda</taxon>
        <taxon>Chelicerata</taxon>
        <taxon>Arachnida</taxon>
        <taxon>Acari</taxon>
        <taxon>Acariformes</taxon>
        <taxon>Sarcoptiformes</taxon>
        <taxon>Oribatida</taxon>
        <taxon>Brachypylina</taxon>
        <taxon>Oppioidea</taxon>
        <taxon>Oppiidae</taxon>
        <taxon>Medioppia</taxon>
    </lineage>
</organism>
<comment type="similarity">
    <text evidence="5">Belongs to the protein kinase superfamily. Ser/Thr protein kinase family. GCN2 subfamily.</text>
</comment>
<dbReference type="GO" id="GO:0005634">
    <property type="term" value="C:nucleus"/>
    <property type="evidence" value="ECO:0007669"/>
    <property type="project" value="TreeGrafter"/>
</dbReference>
<protein>
    <recommendedName>
        <fullName evidence="9">Protein kinase domain-containing protein</fullName>
    </recommendedName>
</protein>
<dbReference type="PROSITE" id="PS00108">
    <property type="entry name" value="PROTEIN_KINASE_ST"/>
    <property type="match status" value="1"/>
</dbReference>
<keyword evidence="4 7" id="KW-0067">ATP-binding</keyword>
<keyword evidence="1" id="KW-0808">Transferase</keyword>
<evidence type="ECO:0000256" key="6">
    <source>
        <dbReference type="PROSITE-ProRule" id="PRU00235"/>
    </source>
</evidence>
<dbReference type="InterPro" id="IPR050339">
    <property type="entry name" value="CC_SR_Kinase"/>
</dbReference>
<feature type="domain" description="Protein kinase" evidence="9">
    <location>
        <begin position="229"/>
        <end position="434"/>
    </location>
</feature>
<evidence type="ECO:0000256" key="2">
    <source>
        <dbReference type="ARBA" id="ARBA00022741"/>
    </source>
</evidence>
<keyword evidence="11" id="KW-1185">Reference proteome</keyword>
<feature type="binding site" evidence="7">
    <location>
        <position position="258"/>
    </location>
    <ligand>
        <name>ATP</name>
        <dbReference type="ChEBI" id="CHEBI:30616"/>
    </ligand>
</feature>
<dbReference type="SUPFAM" id="SSF56112">
    <property type="entry name" value="Protein kinase-like (PK-like)"/>
    <property type="match status" value="1"/>
</dbReference>
<evidence type="ECO:0000256" key="7">
    <source>
        <dbReference type="PROSITE-ProRule" id="PRU10141"/>
    </source>
</evidence>
<dbReference type="InterPro" id="IPR000719">
    <property type="entry name" value="Prot_kinase_dom"/>
</dbReference>
<dbReference type="Pfam" id="PF00415">
    <property type="entry name" value="RCC1"/>
    <property type="match status" value="1"/>
</dbReference>
<evidence type="ECO:0000256" key="1">
    <source>
        <dbReference type="ARBA" id="ARBA00022679"/>
    </source>
</evidence>
<dbReference type="PROSITE" id="PS00107">
    <property type="entry name" value="PROTEIN_KINASE_ATP"/>
    <property type="match status" value="1"/>
</dbReference>
<dbReference type="AlphaFoldDB" id="A0A7R9Q099"/>
<sequence length="434" mass="48900">MKNSQNHPNLWLTSQGIDYLAFIGVKVDKIILCPNSWSLLSPQLKTCPSDVMANEDTSTTNLCRIVVTPGIDPTITYEGHVLFVTNNDMVYGLGHNRNGCLGFGHKSPILSPQLIPELCHKNIQYFVNGYDFVLAVNGMNSIYGFGHNSFGQLANGNRNMTDWCLKPEIITYFNNKNIRQINCGNHHTLALTSDGRVYAWGHNNWGQIGCGINESEDKTTSDGNYKTQFIEMSAIGSGGFGTVFKVKHKLDDKIYAVKNVRFGNFSEEKKLKVLKEVKSLAKLNSEYVVKYYNSWLESNHLFIQMEFCLQSLKSVLKDKPIVFERQPEEGINNILDCVQYIHSCDPPVIHRDLKPDNILIDPDFGSNRCVKLCDFGLATDHNTDGHTASRYSHSVVGTTRYMAPEVFCGKYNHKSDIFSLSVIGQQLFDIDLQE</sequence>
<dbReference type="Gene3D" id="3.30.200.20">
    <property type="entry name" value="Phosphorylase Kinase, domain 1"/>
    <property type="match status" value="1"/>
</dbReference>
<dbReference type="InterPro" id="IPR017441">
    <property type="entry name" value="Protein_kinase_ATP_BS"/>
</dbReference>
<proteinExistence type="inferred from homology"/>
<dbReference type="GO" id="GO:0005524">
    <property type="term" value="F:ATP binding"/>
    <property type="evidence" value="ECO:0007669"/>
    <property type="project" value="UniProtKB-UniRule"/>
</dbReference>
<evidence type="ECO:0000256" key="8">
    <source>
        <dbReference type="RuleBase" id="RU000304"/>
    </source>
</evidence>
<feature type="repeat" description="RCC1" evidence="6">
    <location>
        <begin position="140"/>
        <end position="194"/>
    </location>
</feature>
<dbReference type="GO" id="GO:0005737">
    <property type="term" value="C:cytoplasm"/>
    <property type="evidence" value="ECO:0007669"/>
    <property type="project" value="TreeGrafter"/>
</dbReference>
<dbReference type="PROSITE" id="PS50012">
    <property type="entry name" value="RCC1_3"/>
    <property type="match status" value="2"/>
</dbReference>
<accession>A0A7R9Q099</accession>
<reference evidence="10" key="1">
    <citation type="submission" date="2020-11" db="EMBL/GenBank/DDBJ databases">
        <authorList>
            <person name="Tran Van P."/>
        </authorList>
    </citation>
    <scope>NUCLEOTIDE SEQUENCE</scope>
</reference>
<dbReference type="Gene3D" id="2.130.10.30">
    <property type="entry name" value="Regulator of chromosome condensation 1/beta-lactamase-inhibitor protein II"/>
    <property type="match status" value="1"/>
</dbReference>
<keyword evidence="8" id="KW-0723">Serine/threonine-protein kinase</keyword>
<keyword evidence="2 7" id="KW-0547">Nucleotide-binding</keyword>
<dbReference type="Proteomes" id="UP000759131">
    <property type="component" value="Unassembled WGS sequence"/>
</dbReference>
<dbReference type="PANTHER" id="PTHR11042">
    <property type="entry name" value="EUKARYOTIC TRANSLATION INITIATION FACTOR 2-ALPHA KINASE EIF2-ALPHA KINASE -RELATED"/>
    <property type="match status" value="1"/>
</dbReference>
<dbReference type="EMBL" id="OC859326">
    <property type="protein sequence ID" value="CAD7627456.1"/>
    <property type="molecule type" value="Genomic_DNA"/>
</dbReference>
<dbReference type="InterPro" id="IPR008271">
    <property type="entry name" value="Ser/Thr_kinase_AS"/>
</dbReference>
<evidence type="ECO:0000313" key="10">
    <source>
        <dbReference type="EMBL" id="CAD7627456.1"/>
    </source>
</evidence>
<dbReference type="Gene3D" id="1.10.510.10">
    <property type="entry name" value="Transferase(Phosphotransferase) domain 1"/>
    <property type="match status" value="1"/>
</dbReference>
<dbReference type="OrthoDB" id="5337378at2759"/>
<dbReference type="EMBL" id="CAJPIZ010004751">
    <property type="protein sequence ID" value="CAG2107886.1"/>
    <property type="molecule type" value="Genomic_DNA"/>
</dbReference>
<dbReference type="PROSITE" id="PS50011">
    <property type="entry name" value="PROTEIN_KINASE_DOM"/>
    <property type="match status" value="1"/>
</dbReference>
<dbReference type="SUPFAM" id="SSF50985">
    <property type="entry name" value="RCC1/BLIP-II"/>
    <property type="match status" value="1"/>
</dbReference>
<evidence type="ECO:0000259" key="9">
    <source>
        <dbReference type="PROSITE" id="PS50011"/>
    </source>
</evidence>
<dbReference type="SMART" id="SM00220">
    <property type="entry name" value="S_TKc"/>
    <property type="match status" value="1"/>
</dbReference>
<evidence type="ECO:0000256" key="4">
    <source>
        <dbReference type="ARBA" id="ARBA00022840"/>
    </source>
</evidence>
<name>A0A7R9Q099_9ACAR</name>
<dbReference type="Pfam" id="PF00069">
    <property type="entry name" value="Pkinase"/>
    <property type="match status" value="1"/>
</dbReference>
<gene>
    <name evidence="10" type="ORF">OSB1V03_LOCUS7882</name>
</gene>
<dbReference type="GO" id="GO:0004674">
    <property type="term" value="F:protein serine/threonine kinase activity"/>
    <property type="evidence" value="ECO:0007669"/>
    <property type="project" value="UniProtKB-KW"/>
</dbReference>
<dbReference type="InterPro" id="IPR011009">
    <property type="entry name" value="Kinase-like_dom_sf"/>
</dbReference>
<evidence type="ECO:0000256" key="3">
    <source>
        <dbReference type="ARBA" id="ARBA00022777"/>
    </source>
</evidence>
<dbReference type="Pfam" id="PF13540">
    <property type="entry name" value="RCC1_2"/>
    <property type="match status" value="1"/>
</dbReference>
<dbReference type="InterPro" id="IPR009091">
    <property type="entry name" value="RCC1/BLIP-II"/>
</dbReference>
<dbReference type="InterPro" id="IPR000408">
    <property type="entry name" value="Reg_chr_condens"/>
</dbReference>
<feature type="repeat" description="RCC1" evidence="6">
    <location>
        <begin position="195"/>
        <end position="248"/>
    </location>
</feature>
<keyword evidence="3" id="KW-0418">Kinase</keyword>
<evidence type="ECO:0000256" key="5">
    <source>
        <dbReference type="ARBA" id="ARBA00037982"/>
    </source>
</evidence>